<keyword evidence="4" id="KW-0808">Transferase</keyword>
<dbReference type="SUPFAM" id="SSF82199">
    <property type="entry name" value="SET domain"/>
    <property type="match status" value="1"/>
</dbReference>
<reference evidence="7 8" key="1">
    <citation type="submission" date="2023-10" db="EMBL/GenBank/DDBJ databases">
        <title>Chromosome-scale genome assembly provides insights into flower coloration mechanisms of Canna indica.</title>
        <authorList>
            <person name="Li C."/>
        </authorList>
    </citation>
    <scope>NUCLEOTIDE SEQUENCE [LARGE SCALE GENOMIC DNA]</scope>
    <source>
        <tissue evidence="7">Flower</tissue>
    </source>
</reference>
<feature type="domain" description="AWS" evidence="6">
    <location>
        <begin position="138"/>
        <end position="188"/>
    </location>
</feature>
<dbReference type="EMBL" id="CP136896">
    <property type="protein sequence ID" value="WOL15292.1"/>
    <property type="molecule type" value="Genomic_DNA"/>
</dbReference>
<organism evidence="7 8">
    <name type="scientific">Canna indica</name>
    <name type="common">Indian-shot</name>
    <dbReference type="NCBI Taxonomy" id="4628"/>
    <lineage>
        <taxon>Eukaryota</taxon>
        <taxon>Viridiplantae</taxon>
        <taxon>Streptophyta</taxon>
        <taxon>Embryophyta</taxon>
        <taxon>Tracheophyta</taxon>
        <taxon>Spermatophyta</taxon>
        <taxon>Magnoliopsida</taxon>
        <taxon>Liliopsida</taxon>
        <taxon>Zingiberales</taxon>
        <taxon>Cannaceae</taxon>
        <taxon>Canna</taxon>
    </lineage>
</organism>
<dbReference type="InterPro" id="IPR046341">
    <property type="entry name" value="SET_dom_sf"/>
</dbReference>
<evidence type="ECO:0000256" key="2">
    <source>
        <dbReference type="ARBA" id="ARBA00022454"/>
    </source>
</evidence>
<evidence type="ECO:0000256" key="5">
    <source>
        <dbReference type="ARBA" id="ARBA00022691"/>
    </source>
</evidence>
<dbReference type="InterPro" id="IPR050973">
    <property type="entry name" value="H3K9_Histone-Lys_N-MTase"/>
</dbReference>
<evidence type="ECO:0000256" key="3">
    <source>
        <dbReference type="ARBA" id="ARBA00022603"/>
    </source>
</evidence>
<comment type="subcellular location">
    <subcellularLocation>
        <location evidence="1">Chromosome</location>
    </subcellularLocation>
</comment>
<dbReference type="AlphaFoldDB" id="A0AAQ3KXC0"/>
<dbReference type="Pfam" id="PF05033">
    <property type="entry name" value="Pre-SET"/>
    <property type="match status" value="1"/>
</dbReference>
<proteinExistence type="predicted"/>
<dbReference type="Proteomes" id="UP001327560">
    <property type="component" value="Chromosome 7"/>
</dbReference>
<evidence type="ECO:0000256" key="1">
    <source>
        <dbReference type="ARBA" id="ARBA00004286"/>
    </source>
</evidence>
<dbReference type="GO" id="GO:0042054">
    <property type="term" value="F:histone methyltransferase activity"/>
    <property type="evidence" value="ECO:0007669"/>
    <property type="project" value="InterPro"/>
</dbReference>
<dbReference type="GO" id="GO:0005694">
    <property type="term" value="C:chromosome"/>
    <property type="evidence" value="ECO:0007669"/>
    <property type="project" value="UniProtKB-SubCell"/>
</dbReference>
<evidence type="ECO:0000313" key="8">
    <source>
        <dbReference type="Proteomes" id="UP001327560"/>
    </source>
</evidence>
<dbReference type="GO" id="GO:0008270">
    <property type="term" value="F:zinc ion binding"/>
    <property type="evidence" value="ECO:0007669"/>
    <property type="project" value="InterPro"/>
</dbReference>
<dbReference type="InterPro" id="IPR006560">
    <property type="entry name" value="AWS_dom"/>
</dbReference>
<keyword evidence="5" id="KW-0949">S-adenosyl-L-methionine</keyword>
<dbReference type="GO" id="GO:0005634">
    <property type="term" value="C:nucleus"/>
    <property type="evidence" value="ECO:0007669"/>
    <property type="project" value="InterPro"/>
</dbReference>
<accession>A0AAQ3KXC0</accession>
<protein>
    <recommendedName>
        <fullName evidence="6">AWS domain-containing protein</fullName>
    </recommendedName>
</protein>
<dbReference type="SMART" id="SM00570">
    <property type="entry name" value="AWS"/>
    <property type="match status" value="1"/>
</dbReference>
<dbReference type="PANTHER" id="PTHR46223:SF3">
    <property type="entry name" value="HISTONE-LYSINE N-METHYLTRANSFERASE SET-23"/>
    <property type="match status" value="1"/>
</dbReference>
<name>A0AAQ3KXC0_9LILI</name>
<evidence type="ECO:0000256" key="4">
    <source>
        <dbReference type="ARBA" id="ARBA00022679"/>
    </source>
</evidence>
<dbReference type="Gene3D" id="2.170.270.10">
    <property type="entry name" value="SET domain"/>
    <property type="match status" value="1"/>
</dbReference>
<gene>
    <name evidence="7" type="ORF">Cni_G24073</name>
</gene>
<keyword evidence="3" id="KW-0489">Methyltransferase</keyword>
<sequence>MGGRMRTRHEVDLQQCAELVLPWLQQLDLAAVASTCRALSRIANIVTSRRASDAARGLELQPIPFINPTGDGEPYSYFLYSRFPILASFSPALSAQPWGGDPNKNHILDSSSMTAFASPIAGSDAGCECEECFHGEVGDFVGCPCSSPNMGSLLDSTAGIGMEMMTECGANCSCGDDCANRLTQRGVSVQLRIVKDRRKGWGLHAAQFIQRGQFVCEYAGVSS</sequence>
<evidence type="ECO:0000259" key="6">
    <source>
        <dbReference type="SMART" id="SM00570"/>
    </source>
</evidence>
<dbReference type="InterPro" id="IPR007728">
    <property type="entry name" value="Pre-SET_dom"/>
</dbReference>
<evidence type="ECO:0000313" key="7">
    <source>
        <dbReference type="EMBL" id="WOL15292.1"/>
    </source>
</evidence>
<keyword evidence="8" id="KW-1185">Reference proteome</keyword>
<dbReference type="PANTHER" id="PTHR46223">
    <property type="entry name" value="HISTONE-LYSINE N-METHYLTRANSFERASE SUV39H"/>
    <property type="match status" value="1"/>
</dbReference>
<keyword evidence="2" id="KW-0158">Chromosome</keyword>
<dbReference type="GO" id="GO:0032259">
    <property type="term" value="P:methylation"/>
    <property type="evidence" value="ECO:0007669"/>
    <property type="project" value="UniProtKB-KW"/>
</dbReference>